<dbReference type="OrthoDB" id="2789670at2759"/>
<accession>A0A9N9MP60</accession>
<evidence type="ECO:0000256" key="5">
    <source>
        <dbReference type="ARBA" id="ARBA00010617"/>
    </source>
</evidence>
<dbReference type="InterPro" id="IPR002401">
    <property type="entry name" value="Cyt_P450_E_grp-I"/>
</dbReference>
<keyword evidence="11 14" id="KW-0408">Iron</keyword>
<evidence type="ECO:0000256" key="9">
    <source>
        <dbReference type="ARBA" id="ARBA00022848"/>
    </source>
</evidence>
<evidence type="ECO:0000256" key="6">
    <source>
        <dbReference type="ARBA" id="ARBA00022617"/>
    </source>
</evidence>
<evidence type="ECO:0000256" key="2">
    <source>
        <dbReference type="ARBA" id="ARBA00003690"/>
    </source>
</evidence>
<gene>
    <name evidence="16" type="ORF">CEUTPL_LOCUS9254</name>
</gene>
<keyword evidence="7 14" id="KW-0479">Metal-binding</keyword>
<feature type="binding site" description="axial binding residue" evidence="14">
    <location>
        <position position="439"/>
    </location>
    <ligand>
        <name>heme</name>
        <dbReference type="ChEBI" id="CHEBI:30413"/>
    </ligand>
    <ligandPart>
        <name>Fe</name>
        <dbReference type="ChEBI" id="CHEBI:18248"/>
    </ligandPart>
</feature>
<comment type="subcellular location">
    <subcellularLocation>
        <location evidence="4">Endoplasmic reticulum membrane</location>
        <topology evidence="4">Peripheral membrane protein</topology>
    </subcellularLocation>
    <subcellularLocation>
        <location evidence="3">Microsome membrane</location>
        <topology evidence="3">Peripheral membrane protein</topology>
    </subcellularLocation>
</comment>
<dbReference type="PRINTS" id="PR00385">
    <property type="entry name" value="P450"/>
</dbReference>
<dbReference type="PROSITE" id="PS00086">
    <property type="entry name" value="CYTOCHROME_P450"/>
    <property type="match status" value="1"/>
</dbReference>
<protein>
    <recommendedName>
        <fullName evidence="18">Cytochrome P450</fullName>
    </recommendedName>
</protein>
<dbReference type="GO" id="GO:0004497">
    <property type="term" value="F:monooxygenase activity"/>
    <property type="evidence" value="ECO:0007669"/>
    <property type="project" value="UniProtKB-KW"/>
</dbReference>
<dbReference type="GO" id="GO:0020037">
    <property type="term" value="F:heme binding"/>
    <property type="evidence" value="ECO:0007669"/>
    <property type="project" value="InterPro"/>
</dbReference>
<evidence type="ECO:0000256" key="3">
    <source>
        <dbReference type="ARBA" id="ARBA00004174"/>
    </source>
</evidence>
<dbReference type="GO" id="GO:0005789">
    <property type="term" value="C:endoplasmic reticulum membrane"/>
    <property type="evidence" value="ECO:0007669"/>
    <property type="project" value="UniProtKB-SubCell"/>
</dbReference>
<dbReference type="CDD" id="cd11056">
    <property type="entry name" value="CYP6-like"/>
    <property type="match status" value="1"/>
</dbReference>
<dbReference type="InterPro" id="IPR001128">
    <property type="entry name" value="Cyt_P450"/>
</dbReference>
<keyword evidence="17" id="KW-1185">Reference proteome</keyword>
<dbReference type="Gene3D" id="1.10.630.10">
    <property type="entry name" value="Cytochrome P450"/>
    <property type="match status" value="1"/>
</dbReference>
<dbReference type="InterPro" id="IPR036396">
    <property type="entry name" value="Cyt_P450_sf"/>
</dbReference>
<dbReference type="Proteomes" id="UP001152799">
    <property type="component" value="Chromosome 5"/>
</dbReference>
<comment type="similarity">
    <text evidence="5 15">Belongs to the cytochrome P450 family.</text>
</comment>
<comment type="cofactor">
    <cofactor evidence="1 14">
        <name>heme</name>
        <dbReference type="ChEBI" id="CHEBI:30413"/>
    </cofactor>
</comment>
<dbReference type="PRINTS" id="PR00463">
    <property type="entry name" value="EP450I"/>
</dbReference>
<dbReference type="EMBL" id="OU892281">
    <property type="protein sequence ID" value="CAG9768729.1"/>
    <property type="molecule type" value="Genomic_DNA"/>
</dbReference>
<evidence type="ECO:0008006" key="18">
    <source>
        <dbReference type="Google" id="ProtNLM"/>
    </source>
</evidence>
<keyword evidence="12 15" id="KW-0503">Monooxygenase</keyword>
<dbReference type="InterPro" id="IPR050476">
    <property type="entry name" value="Insect_CytP450_Detox"/>
</dbReference>
<evidence type="ECO:0000256" key="7">
    <source>
        <dbReference type="ARBA" id="ARBA00022723"/>
    </source>
</evidence>
<keyword evidence="9" id="KW-0492">Microsome</keyword>
<evidence type="ECO:0000313" key="16">
    <source>
        <dbReference type="EMBL" id="CAG9768729.1"/>
    </source>
</evidence>
<dbReference type="GO" id="GO:0016705">
    <property type="term" value="F:oxidoreductase activity, acting on paired donors, with incorporation or reduction of molecular oxygen"/>
    <property type="evidence" value="ECO:0007669"/>
    <property type="project" value="InterPro"/>
</dbReference>
<dbReference type="PANTHER" id="PTHR24292">
    <property type="entry name" value="CYTOCHROME P450"/>
    <property type="match status" value="1"/>
</dbReference>
<keyword evidence="13" id="KW-0472">Membrane</keyword>
<evidence type="ECO:0000256" key="12">
    <source>
        <dbReference type="ARBA" id="ARBA00023033"/>
    </source>
</evidence>
<comment type="function">
    <text evidence="2">May be involved in the metabolism of insect hormones and in the breakdown of synthetic insecticides.</text>
</comment>
<evidence type="ECO:0000256" key="8">
    <source>
        <dbReference type="ARBA" id="ARBA00022824"/>
    </source>
</evidence>
<keyword evidence="8" id="KW-0256">Endoplasmic reticulum</keyword>
<dbReference type="FunFam" id="1.10.630.10:FF:000182">
    <property type="entry name" value="Cytochrome P450 3A4"/>
    <property type="match status" value="1"/>
</dbReference>
<evidence type="ECO:0000256" key="14">
    <source>
        <dbReference type="PIRSR" id="PIRSR602401-1"/>
    </source>
</evidence>
<sequence length="494" mass="57420">MFYTLIFIVLVTIIFYIKRKYSYWIRKKVPGPTPWPIFGNLFHNFTKRKTVGQIFRQIYSTYPEEPLVGVYRTSEPVLLIRDPEFINRILTKDAKSFFNNDFSVDKKTDPLQGESPFVQKDNEWKETRKMLSPGFTSGKMRPLFTIIEQVNVRLKHYLEKHEGQTLETQNLCRRYTLDNVALVAFGINGNCFDSDESDFMKLANSFIAPGTFALWMLQMFPLISYLVSLKAIPKEVDDGLTTIIKDVLESRKKNNIVVNDYLNFIAELGNKNSLRCVEMAGHAATFFEDGYETSALVMSYILFNLAQSQHVQDKLRSEIGEFEKQNPNRKVTYEDIVEMKYLNACIYESMRLCPILEYYTRVCNQPYVYTTSTESPLHLKRMAANIDAGTVCIIPFGGLCHDERYFSEPQVFKPERFLDKDCNGFRGVFYPFGGGHRICLGQRFGIMQVRMGIIEIIKNFQVNLSDKTKLPFEFLPWTILNKVKHGVWLTYKKL</sequence>
<evidence type="ECO:0000256" key="11">
    <source>
        <dbReference type="ARBA" id="ARBA00023004"/>
    </source>
</evidence>
<keyword evidence="6 14" id="KW-0349">Heme</keyword>
<dbReference type="GO" id="GO:0005506">
    <property type="term" value="F:iron ion binding"/>
    <property type="evidence" value="ECO:0007669"/>
    <property type="project" value="InterPro"/>
</dbReference>
<dbReference type="Pfam" id="PF00067">
    <property type="entry name" value="p450"/>
    <property type="match status" value="1"/>
</dbReference>
<proteinExistence type="inferred from homology"/>
<dbReference type="PANTHER" id="PTHR24292:SF84">
    <property type="entry name" value="CYTOCHROME P450 28A5-RELATED"/>
    <property type="match status" value="1"/>
</dbReference>
<keyword evidence="10 15" id="KW-0560">Oxidoreductase</keyword>
<evidence type="ECO:0000256" key="15">
    <source>
        <dbReference type="RuleBase" id="RU000461"/>
    </source>
</evidence>
<evidence type="ECO:0000256" key="13">
    <source>
        <dbReference type="ARBA" id="ARBA00023136"/>
    </source>
</evidence>
<reference evidence="16" key="1">
    <citation type="submission" date="2022-01" db="EMBL/GenBank/DDBJ databases">
        <authorList>
            <person name="King R."/>
        </authorList>
    </citation>
    <scope>NUCLEOTIDE SEQUENCE</scope>
</reference>
<name>A0A9N9MP60_9CUCU</name>
<dbReference type="AlphaFoldDB" id="A0A9N9MP60"/>
<evidence type="ECO:0000256" key="1">
    <source>
        <dbReference type="ARBA" id="ARBA00001971"/>
    </source>
</evidence>
<organism evidence="16 17">
    <name type="scientific">Ceutorhynchus assimilis</name>
    <name type="common">cabbage seed weevil</name>
    <dbReference type="NCBI Taxonomy" id="467358"/>
    <lineage>
        <taxon>Eukaryota</taxon>
        <taxon>Metazoa</taxon>
        <taxon>Ecdysozoa</taxon>
        <taxon>Arthropoda</taxon>
        <taxon>Hexapoda</taxon>
        <taxon>Insecta</taxon>
        <taxon>Pterygota</taxon>
        <taxon>Neoptera</taxon>
        <taxon>Endopterygota</taxon>
        <taxon>Coleoptera</taxon>
        <taxon>Polyphaga</taxon>
        <taxon>Cucujiformia</taxon>
        <taxon>Curculionidae</taxon>
        <taxon>Ceutorhynchinae</taxon>
        <taxon>Ceutorhynchus</taxon>
    </lineage>
</organism>
<dbReference type="SUPFAM" id="SSF48264">
    <property type="entry name" value="Cytochrome P450"/>
    <property type="match status" value="1"/>
</dbReference>
<evidence type="ECO:0000256" key="10">
    <source>
        <dbReference type="ARBA" id="ARBA00023002"/>
    </source>
</evidence>
<evidence type="ECO:0000313" key="17">
    <source>
        <dbReference type="Proteomes" id="UP001152799"/>
    </source>
</evidence>
<dbReference type="InterPro" id="IPR017972">
    <property type="entry name" value="Cyt_P450_CS"/>
</dbReference>
<evidence type="ECO:0000256" key="4">
    <source>
        <dbReference type="ARBA" id="ARBA00004406"/>
    </source>
</evidence>